<sequence>MTDKVSIYYQNCRGLRTKLNTLYSNILTECYDILILSETWLTANISNCEVVDPRYVLHRCDRDRMATGKQDGGGVLIATRRDLSPERCFLTLGDNEQHNMGMLSLIDYVFLKLKVGNKYYVVCGVYIPPNTNTKIYSLFLNALLNELNDINIQNFYMVGDFNLPHLEWKEFTLNLSCTSYCNLNIATLIYNFLQSTKSKQYNDIKNSMGRVLDLFISNCESVCEPMLSPLVAVDCLHPPFSTFICLGAPYQIMSSSPIFKYCFLEGKYAIINDEIQSIDWSSRLNNSSMDLSVNSFYEVIYDIIRKYIPKRRTKTNNFPIWFSRPLIHIFKNKEKAWIKWKKYNTTYHYEQFSMFRRRFKTQSKICFNNYIDTVEDNLKRDVKTFWSYVKSHKRKSGIPHIMNYEDVKSKKPEEVCQLFANFFASVYERSQYDGNPENLETMPINTNCDFALSELLITKKQIVTELKALDITKGPGPDGLPPFFLKNTAETVAVPLLILYNRSLMEGIVPSNWKMANITPVYKGGNITDVTNYRPISLLSTLSKVLERLVHNYIYPVLHKQIMEQQHGFVKKRSTVSNLLIFTDFVFKSMDNRIQVDTVYTDFRKAFDKVDHDILLRKLAFNGIRGNLLRWFTSYIKNRSQRVVIYGLHSDIIYVTSGVAQGSILGPLLFDIFINDINQCFKQTNFLMYADDLKIFKEIFTIQDCIKLQDDLNSLSDYCVENKLYLSINKCKSISFSKKTNKIDFTYSLCSNPLEKVTVIKDLGIFLDSKLHFDFHVNYILNKAFQLFGFVMRTCKPFKRPSSYLLLYMSLIRSQLEYATAIWNPFYTKYNKQLESVQRKFLRSVNYRCFHSKSSYETLLSKYSMHKLETRRNLLDAMLLYNICHDKFDCITLSNQISFRVPQRFHVIRKNRTRDMFAAKISRSNAGERAPINRIMKLYNEYYTEADIFFLTPSLYKKKIIELSMDVPVTHH</sequence>
<keyword evidence="2" id="KW-1185">Reference proteome</keyword>
<name>A0ACC1CJE8_9NEOP</name>
<organism evidence="1 2">
    <name type="scientific">Dendrolimus kikuchii</name>
    <dbReference type="NCBI Taxonomy" id="765133"/>
    <lineage>
        <taxon>Eukaryota</taxon>
        <taxon>Metazoa</taxon>
        <taxon>Ecdysozoa</taxon>
        <taxon>Arthropoda</taxon>
        <taxon>Hexapoda</taxon>
        <taxon>Insecta</taxon>
        <taxon>Pterygota</taxon>
        <taxon>Neoptera</taxon>
        <taxon>Endopterygota</taxon>
        <taxon>Lepidoptera</taxon>
        <taxon>Glossata</taxon>
        <taxon>Ditrysia</taxon>
        <taxon>Bombycoidea</taxon>
        <taxon>Lasiocampidae</taxon>
        <taxon>Dendrolimus</taxon>
    </lineage>
</organism>
<accession>A0ACC1CJE8</accession>
<evidence type="ECO:0000313" key="2">
    <source>
        <dbReference type="Proteomes" id="UP000824533"/>
    </source>
</evidence>
<proteinExistence type="predicted"/>
<gene>
    <name evidence="1" type="ORF">K1T71_012449</name>
</gene>
<reference evidence="1 2" key="1">
    <citation type="journal article" date="2021" name="Front. Genet.">
        <title>Chromosome-Level Genome Assembly Reveals Significant Gene Expansion in the Toll and IMD Signaling Pathways of Dendrolimus kikuchii.</title>
        <authorList>
            <person name="Zhou J."/>
            <person name="Wu P."/>
            <person name="Xiong Z."/>
            <person name="Liu N."/>
            <person name="Zhao N."/>
            <person name="Ji M."/>
            <person name="Qiu Y."/>
            <person name="Yang B."/>
        </authorList>
    </citation>
    <scope>NUCLEOTIDE SEQUENCE [LARGE SCALE GENOMIC DNA]</scope>
    <source>
        <strain evidence="1">Ann1</strain>
    </source>
</reference>
<dbReference type="Proteomes" id="UP000824533">
    <property type="component" value="Linkage Group LG23"/>
</dbReference>
<evidence type="ECO:0000313" key="1">
    <source>
        <dbReference type="EMBL" id="KAJ0171686.1"/>
    </source>
</evidence>
<dbReference type="EMBL" id="CM034409">
    <property type="protein sequence ID" value="KAJ0171686.1"/>
    <property type="molecule type" value="Genomic_DNA"/>
</dbReference>
<protein>
    <submittedName>
        <fullName evidence="1">Uncharacterized protein</fullName>
    </submittedName>
</protein>
<comment type="caution">
    <text evidence="1">The sequence shown here is derived from an EMBL/GenBank/DDBJ whole genome shotgun (WGS) entry which is preliminary data.</text>
</comment>